<dbReference type="Pfam" id="PF13360">
    <property type="entry name" value="PQQ_2"/>
    <property type="match status" value="1"/>
</dbReference>
<proteinExistence type="predicted"/>
<reference evidence="3" key="1">
    <citation type="submission" date="2020-05" db="EMBL/GenBank/DDBJ databases">
        <title>Frigoriglobus tundricola gen. nov., sp. nov., a psychrotolerant cellulolytic planctomycete of the family Gemmataceae with two divergent copies of 16S rRNA gene.</title>
        <authorList>
            <person name="Kulichevskaya I.S."/>
            <person name="Ivanova A.A."/>
            <person name="Naumoff D.G."/>
            <person name="Beletsky A.V."/>
            <person name="Rijpstra W.I.C."/>
            <person name="Sinninghe Damste J.S."/>
            <person name="Mardanov A.V."/>
            <person name="Ravin N.V."/>
            <person name="Dedysh S.N."/>
        </authorList>
    </citation>
    <scope>NUCLEOTIDE SEQUENCE [LARGE SCALE GENOMIC DNA]</scope>
    <source>
        <strain evidence="3">PL17</strain>
    </source>
</reference>
<name>A0A6M5Z2L4_9BACT</name>
<dbReference type="RefSeq" id="WP_171475355.1">
    <property type="nucleotide sequence ID" value="NZ_CP053452.2"/>
</dbReference>
<dbReference type="InterPro" id="IPR018391">
    <property type="entry name" value="PQQ_b-propeller_rpt"/>
</dbReference>
<dbReference type="AlphaFoldDB" id="A0A6M5Z2L4"/>
<dbReference type="InterPro" id="IPR002372">
    <property type="entry name" value="PQQ_rpt_dom"/>
</dbReference>
<evidence type="ECO:0000313" key="3">
    <source>
        <dbReference type="Proteomes" id="UP000503447"/>
    </source>
</evidence>
<protein>
    <recommendedName>
        <fullName evidence="1">Pyrrolo-quinoline quinone repeat domain-containing protein</fullName>
    </recommendedName>
</protein>
<dbReference type="Proteomes" id="UP000503447">
    <property type="component" value="Chromosome"/>
</dbReference>
<dbReference type="PANTHER" id="PTHR34512">
    <property type="entry name" value="CELL SURFACE PROTEIN"/>
    <property type="match status" value="1"/>
</dbReference>
<dbReference type="Gene3D" id="2.40.10.480">
    <property type="match status" value="1"/>
</dbReference>
<dbReference type="KEGG" id="ftj:FTUN_8280"/>
<dbReference type="EMBL" id="CP053452">
    <property type="protein sequence ID" value="QJX00648.1"/>
    <property type="molecule type" value="Genomic_DNA"/>
</dbReference>
<evidence type="ECO:0000259" key="1">
    <source>
        <dbReference type="Pfam" id="PF13360"/>
    </source>
</evidence>
<keyword evidence="3" id="KW-1185">Reference proteome</keyword>
<accession>A0A6M5Z2L4</accession>
<dbReference type="Gene3D" id="2.130.10.10">
    <property type="entry name" value="YVTN repeat-like/Quinoprotein amine dehydrogenase"/>
    <property type="match status" value="1"/>
</dbReference>
<dbReference type="InterPro" id="IPR011047">
    <property type="entry name" value="Quinoprotein_ADH-like_sf"/>
</dbReference>
<evidence type="ECO:0000313" key="2">
    <source>
        <dbReference type="EMBL" id="QJX00648.1"/>
    </source>
</evidence>
<dbReference type="PANTHER" id="PTHR34512:SF30">
    <property type="entry name" value="OUTER MEMBRANE PROTEIN ASSEMBLY FACTOR BAMB"/>
    <property type="match status" value="1"/>
</dbReference>
<gene>
    <name evidence="2" type="ORF">FTUN_8280</name>
</gene>
<organism evidence="2 3">
    <name type="scientific">Frigoriglobus tundricola</name>
    <dbReference type="NCBI Taxonomy" id="2774151"/>
    <lineage>
        <taxon>Bacteria</taxon>
        <taxon>Pseudomonadati</taxon>
        <taxon>Planctomycetota</taxon>
        <taxon>Planctomycetia</taxon>
        <taxon>Gemmatales</taxon>
        <taxon>Gemmataceae</taxon>
        <taxon>Frigoriglobus</taxon>
    </lineage>
</organism>
<dbReference type="SMART" id="SM00564">
    <property type="entry name" value="PQQ"/>
    <property type="match status" value="4"/>
</dbReference>
<dbReference type="SUPFAM" id="SSF50998">
    <property type="entry name" value="Quinoprotein alcohol dehydrogenase-like"/>
    <property type="match status" value="1"/>
</dbReference>
<feature type="domain" description="Pyrrolo-quinoline quinone repeat" evidence="1">
    <location>
        <begin position="83"/>
        <end position="337"/>
    </location>
</feature>
<dbReference type="InterPro" id="IPR015943">
    <property type="entry name" value="WD40/YVTN_repeat-like_dom_sf"/>
</dbReference>
<sequence>MHLRVVTVLGLIFVPGVVHAEDWPGWRGPRTDGTVSDTGFPLTWSATSNVKWKLELTGTGHSSPIVSRGKVFVAGCVEADKARVLYCVDRATGKLLWTKTAVVSDLEKKHGENSWASSTPAADGERVYITFLDKSQLRVFCFDYDGKLLWDQAPGEFYSMHGFCSPPILYRDLLIVNADQDAPAGKKAYIVALDKRTGAERWRIDRPSRLRSYCPPVVVEAAGKKQMVLTGGKCVTSYDPDTGRQLWIIDGPTEQFVSSMVLHNGVLLLTAGFPVYWVMAVDPSGTGNATKTHVLWSKKNEGGYVPSPVAHDGKLYLVDDKGLASCWDVKTGKQYWQEQLSRSKHHASAVAADGRIYFTSDEGVTFVVKASDEFELLAKNPLGEKVYSSPAFSDGDIIVRGAKHLWCVSVTGPR</sequence>